<evidence type="ECO:0000256" key="2">
    <source>
        <dbReference type="ARBA" id="ARBA00022475"/>
    </source>
</evidence>
<evidence type="ECO:0000313" key="11">
    <source>
        <dbReference type="EMBL" id="HIY87232.1"/>
    </source>
</evidence>
<proteinExistence type="inferred from homology"/>
<dbReference type="EMBL" id="DXCV01000009">
    <property type="protein sequence ID" value="HIY87232.1"/>
    <property type="molecule type" value="Genomic_DNA"/>
</dbReference>
<feature type="transmembrane region" description="Helical" evidence="9">
    <location>
        <begin position="61"/>
        <end position="83"/>
    </location>
</feature>
<keyword evidence="5 9" id="KW-0064">Aspartyl protease</keyword>
<keyword evidence="7 9" id="KW-1133">Transmembrane helix</keyword>
<dbReference type="Pfam" id="PF01252">
    <property type="entry name" value="Peptidase_A8"/>
    <property type="match status" value="1"/>
</dbReference>
<evidence type="ECO:0000256" key="7">
    <source>
        <dbReference type="ARBA" id="ARBA00022989"/>
    </source>
</evidence>
<evidence type="ECO:0000256" key="4">
    <source>
        <dbReference type="ARBA" id="ARBA00022692"/>
    </source>
</evidence>
<evidence type="ECO:0000256" key="6">
    <source>
        <dbReference type="ARBA" id="ARBA00022801"/>
    </source>
</evidence>
<dbReference type="PANTHER" id="PTHR33695">
    <property type="entry name" value="LIPOPROTEIN SIGNAL PEPTIDASE"/>
    <property type="match status" value="1"/>
</dbReference>
<dbReference type="PRINTS" id="PR00781">
    <property type="entry name" value="LIPOSIGPTASE"/>
</dbReference>
<evidence type="ECO:0000256" key="9">
    <source>
        <dbReference type="HAMAP-Rule" id="MF_00161"/>
    </source>
</evidence>
<dbReference type="Proteomes" id="UP000886851">
    <property type="component" value="Unassembled WGS sequence"/>
</dbReference>
<evidence type="ECO:0000256" key="3">
    <source>
        <dbReference type="ARBA" id="ARBA00022670"/>
    </source>
</evidence>
<feature type="active site" evidence="9">
    <location>
        <position position="182"/>
    </location>
</feature>
<evidence type="ECO:0000256" key="10">
    <source>
        <dbReference type="RuleBase" id="RU004181"/>
    </source>
</evidence>
<feature type="transmembrane region" description="Helical" evidence="9">
    <location>
        <begin position="12"/>
        <end position="29"/>
    </location>
</feature>
<comment type="caution">
    <text evidence="11">The sequence shown here is derived from an EMBL/GenBank/DDBJ whole genome shotgun (WGS) entry which is preliminary data.</text>
</comment>
<dbReference type="GO" id="GO:0006508">
    <property type="term" value="P:proteolysis"/>
    <property type="evidence" value="ECO:0007669"/>
    <property type="project" value="UniProtKB-KW"/>
</dbReference>
<keyword evidence="3 9" id="KW-0645">Protease</keyword>
<keyword evidence="4 9" id="KW-0812">Transmembrane</keyword>
<comment type="subcellular location">
    <subcellularLocation>
        <location evidence="9">Cell membrane</location>
        <topology evidence="9">Multi-pass membrane protein</topology>
    </subcellularLocation>
</comment>
<keyword evidence="11" id="KW-0449">Lipoprotein</keyword>
<comment type="similarity">
    <text evidence="1 9 10">Belongs to the peptidase A8 family.</text>
</comment>
<dbReference type="NCBIfam" id="NF011369">
    <property type="entry name" value="PRK14788.1"/>
    <property type="match status" value="1"/>
</dbReference>
<dbReference type="AlphaFoldDB" id="A0A9D2CIV4"/>
<sequence>MNRFLTRGRIVWLIILAVLVIDQIIKIWVKTHMYWHESIRVTDWCYIFFTENVGMAFGMEIFGKLFLTLFRLVAVTFIGWFLYKCVRLKSLKMGFIVCVALILTGALGNIVDSVFYGVLFSQSTPVQLATFLPEGGGYAPLFYGKVVDMFYFPIIDTYWPQWMPFVGGEHFIFFSPIFNFADAAISCGVIALFLFYGKSFNDAFHQVLKKK</sequence>
<evidence type="ECO:0000256" key="5">
    <source>
        <dbReference type="ARBA" id="ARBA00022750"/>
    </source>
</evidence>
<keyword evidence="2 9" id="KW-1003">Cell membrane</keyword>
<gene>
    <name evidence="9" type="primary">lspA</name>
    <name evidence="11" type="ORF">H9824_00800</name>
</gene>
<keyword evidence="8 9" id="KW-0472">Membrane</keyword>
<evidence type="ECO:0000313" key="12">
    <source>
        <dbReference type="Proteomes" id="UP000886851"/>
    </source>
</evidence>
<dbReference type="HAMAP" id="MF_00161">
    <property type="entry name" value="LspA"/>
    <property type="match status" value="1"/>
</dbReference>
<name>A0A9D2CIV4_9BACE</name>
<feature type="transmembrane region" description="Helical" evidence="9">
    <location>
        <begin position="171"/>
        <end position="196"/>
    </location>
</feature>
<comment type="function">
    <text evidence="9">This protein specifically catalyzes the removal of signal peptides from prolipoproteins.</text>
</comment>
<dbReference type="EC" id="3.4.23.36" evidence="9"/>
<protein>
    <recommendedName>
        <fullName evidence="9">Lipoprotein signal peptidase</fullName>
        <ecNumber evidence="9">3.4.23.36</ecNumber>
    </recommendedName>
    <alternativeName>
        <fullName evidence="9">Prolipoprotein signal peptidase</fullName>
    </alternativeName>
    <alternativeName>
        <fullName evidence="9">Signal peptidase II</fullName>
        <shortName evidence="9">SPase II</shortName>
    </alternativeName>
</protein>
<comment type="catalytic activity">
    <reaction evidence="9">
        <text>Release of signal peptides from bacterial membrane prolipoproteins. Hydrolyzes -Xaa-Yaa-Zaa-|-(S,diacylglyceryl)Cys-, in which Xaa is hydrophobic (preferably Leu), and Yaa (Ala or Ser) and Zaa (Gly or Ala) have small, neutral side chains.</text>
        <dbReference type="EC" id="3.4.23.36"/>
    </reaction>
</comment>
<dbReference type="GO" id="GO:0004190">
    <property type="term" value="F:aspartic-type endopeptidase activity"/>
    <property type="evidence" value="ECO:0007669"/>
    <property type="project" value="UniProtKB-UniRule"/>
</dbReference>
<dbReference type="GO" id="GO:0005886">
    <property type="term" value="C:plasma membrane"/>
    <property type="evidence" value="ECO:0007669"/>
    <property type="project" value="UniProtKB-SubCell"/>
</dbReference>
<dbReference type="InterPro" id="IPR001872">
    <property type="entry name" value="Peptidase_A8"/>
</dbReference>
<dbReference type="PANTHER" id="PTHR33695:SF1">
    <property type="entry name" value="LIPOPROTEIN SIGNAL PEPTIDASE"/>
    <property type="match status" value="1"/>
</dbReference>
<keyword evidence="6 9" id="KW-0378">Hydrolase</keyword>
<organism evidence="11 12">
    <name type="scientific">Candidatus Bacteroides pullicola</name>
    <dbReference type="NCBI Taxonomy" id="2838475"/>
    <lineage>
        <taxon>Bacteria</taxon>
        <taxon>Pseudomonadati</taxon>
        <taxon>Bacteroidota</taxon>
        <taxon>Bacteroidia</taxon>
        <taxon>Bacteroidales</taxon>
        <taxon>Bacteroidaceae</taxon>
        <taxon>Bacteroides</taxon>
    </lineage>
</organism>
<reference evidence="11" key="2">
    <citation type="submission" date="2021-04" db="EMBL/GenBank/DDBJ databases">
        <authorList>
            <person name="Gilroy R."/>
        </authorList>
    </citation>
    <scope>NUCLEOTIDE SEQUENCE</scope>
    <source>
        <strain evidence="11">Gambia2-208</strain>
    </source>
</reference>
<reference evidence="11" key="1">
    <citation type="journal article" date="2021" name="PeerJ">
        <title>Extensive microbial diversity within the chicken gut microbiome revealed by metagenomics and culture.</title>
        <authorList>
            <person name="Gilroy R."/>
            <person name="Ravi A."/>
            <person name="Getino M."/>
            <person name="Pursley I."/>
            <person name="Horton D.L."/>
            <person name="Alikhan N.F."/>
            <person name="Baker D."/>
            <person name="Gharbi K."/>
            <person name="Hall N."/>
            <person name="Watson M."/>
            <person name="Adriaenssens E.M."/>
            <person name="Foster-Nyarko E."/>
            <person name="Jarju S."/>
            <person name="Secka A."/>
            <person name="Antonio M."/>
            <person name="Oren A."/>
            <person name="Chaudhuri R.R."/>
            <person name="La Ragione R."/>
            <person name="Hildebrand F."/>
            <person name="Pallen M.J."/>
        </authorList>
    </citation>
    <scope>NUCLEOTIDE SEQUENCE</scope>
    <source>
        <strain evidence="11">Gambia2-208</strain>
    </source>
</reference>
<evidence type="ECO:0000256" key="1">
    <source>
        <dbReference type="ARBA" id="ARBA00006139"/>
    </source>
</evidence>
<accession>A0A9D2CIV4</accession>
<feature type="transmembrane region" description="Helical" evidence="9">
    <location>
        <begin position="95"/>
        <end position="118"/>
    </location>
</feature>
<feature type="active site" evidence="9">
    <location>
        <position position="148"/>
    </location>
</feature>
<evidence type="ECO:0000256" key="8">
    <source>
        <dbReference type="ARBA" id="ARBA00023136"/>
    </source>
</evidence>
<comment type="pathway">
    <text evidence="9">Protein modification; lipoprotein biosynthesis (signal peptide cleavage).</text>
</comment>